<dbReference type="CDD" id="cd03801">
    <property type="entry name" value="GT4_PimA-like"/>
    <property type="match status" value="1"/>
</dbReference>
<organism evidence="1 2">
    <name type="scientific">Belliella kenyensis</name>
    <dbReference type="NCBI Taxonomy" id="1472724"/>
    <lineage>
        <taxon>Bacteria</taxon>
        <taxon>Pseudomonadati</taxon>
        <taxon>Bacteroidota</taxon>
        <taxon>Cytophagia</taxon>
        <taxon>Cytophagales</taxon>
        <taxon>Cyclobacteriaceae</taxon>
        <taxon>Belliella</taxon>
    </lineage>
</organism>
<proteinExistence type="predicted"/>
<reference evidence="2" key="1">
    <citation type="journal article" date="2019" name="Int. J. Syst. Evol. Microbiol.">
        <title>The Global Catalogue of Microorganisms (GCM) 10K type strain sequencing project: providing services to taxonomists for standard genome sequencing and annotation.</title>
        <authorList>
            <consortium name="The Broad Institute Genomics Platform"/>
            <consortium name="The Broad Institute Genome Sequencing Center for Infectious Disease"/>
            <person name="Wu L."/>
            <person name="Ma J."/>
        </authorList>
    </citation>
    <scope>NUCLEOTIDE SEQUENCE [LARGE SCALE GENOMIC DNA]</scope>
    <source>
        <strain evidence="2">CECT 8551</strain>
    </source>
</reference>
<name>A0ABV8EFC0_9BACT</name>
<comment type="caution">
    <text evidence="1">The sequence shown here is derived from an EMBL/GenBank/DDBJ whole genome shotgun (WGS) entry which is preliminary data.</text>
</comment>
<gene>
    <name evidence="1" type="ORF">ACFOUP_01065</name>
</gene>
<sequence>MKALFVHDHNFFNVNNEYYSSGGLPSHAWERYMENVDLLFVVSRGSKRNEVVDGLVKSSYNNVKFDLLYQVKGGLDYYKFHNEIKDKLRSHIYEVDFVIIRVPSIIGFYAYKICKELNKPFVTEVVACAWDSTWNYGKLSVRLQAPLRYFQMKQIVRNSFATIYVTKCFLQKRYPTNAKIVESASNVQIPIPDSNLLKDRLNYSRIKSLENVFKIGMIGNLAVKSKGFDVALESLRKLKNINKCLKFHFYLVGGGDQRYIKRLITLKGLENDCIIVGRLQSGSEIFEFLKDLDLYIHPSKQEGLPRSVIEAMSVGCPVLASNVAGIPELINSEFLHKPGNYEKLFQDLIRVLSNKELRVSMSSFNFERSKEYSKDILDKKKIEFFEKVVNRLKNI</sequence>
<keyword evidence="2" id="KW-1185">Reference proteome</keyword>
<dbReference type="RefSeq" id="WP_241294006.1">
    <property type="nucleotide sequence ID" value="NZ_JAKZGR010000006.1"/>
</dbReference>
<dbReference type="EMBL" id="JBHSAV010000003">
    <property type="protein sequence ID" value="MFC3974954.1"/>
    <property type="molecule type" value="Genomic_DNA"/>
</dbReference>
<accession>A0ABV8EFC0</accession>
<dbReference type="Pfam" id="PF13692">
    <property type="entry name" value="Glyco_trans_1_4"/>
    <property type="match status" value="1"/>
</dbReference>
<dbReference type="PANTHER" id="PTHR12526">
    <property type="entry name" value="GLYCOSYLTRANSFERASE"/>
    <property type="match status" value="1"/>
</dbReference>
<dbReference type="SUPFAM" id="SSF53756">
    <property type="entry name" value="UDP-Glycosyltransferase/glycogen phosphorylase"/>
    <property type="match status" value="1"/>
</dbReference>
<evidence type="ECO:0000313" key="1">
    <source>
        <dbReference type="EMBL" id="MFC3974954.1"/>
    </source>
</evidence>
<protein>
    <submittedName>
        <fullName evidence="1">Glycosyltransferase</fullName>
    </submittedName>
</protein>
<evidence type="ECO:0000313" key="2">
    <source>
        <dbReference type="Proteomes" id="UP001595766"/>
    </source>
</evidence>
<dbReference type="Proteomes" id="UP001595766">
    <property type="component" value="Unassembled WGS sequence"/>
</dbReference>
<dbReference type="Gene3D" id="3.40.50.2000">
    <property type="entry name" value="Glycogen Phosphorylase B"/>
    <property type="match status" value="2"/>
</dbReference>